<feature type="domain" description="DUF4781" evidence="2">
    <location>
        <begin position="105"/>
        <end position="406"/>
    </location>
</feature>
<evidence type="ECO:0000259" key="2">
    <source>
        <dbReference type="Pfam" id="PF16013"/>
    </source>
</evidence>
<dbReference type="EMBL" id="CAJFCJ010000074">
    <property type="protein sequence ID" value="CAD5126702.1"/>
    <property type="molecule type" value="Genomic_DNA"/>
</dbReference>
<comment type="caution">
    <text evidence="3">The sequence shown here is derived from an EMBL/GenBank/DDBJ whole genome shotgun (WGS) entry which is preliminary data.</text>
</comment>
<protein>
    <recommendedName>
        <fullName evidence="2">DUF4781 domain-containing protein</fullName>
    </recommendedName>
</protein>
<dbReference type="PANTHER" id="PTHR21115">
    <property type="entry name" value="GH06117P-RELATED"/>
    <property type="match status" value="1"/>
</dbReference>
<evidence type="ECO:0000313" key="3">
    <source>
        <dbReference type="EMBL" id="CAD5126702.1"/>
    </source>
</evidence>
<sequence>MTLEEWIRKTEAKQTENSLLFASSIWDMYKENEHLELWKKISLGIFGEPKKDTDDFGLSSNEKKIVDEIVNKCIEYSKKTFEDGNIYLAFLYVFVYREKEIDTAVPVIRIRSSKEENTYKVTQSYFIDHVGRVYQNWMHYLDTNIWSMCWICVPNDAVYLDRKNYPYPDYRPVHFLDQSTRGKPSNIVDKVSTSIGMGSILTMVAGAGLTLFPLTQAVGGSLLLGSAIAGTPTAVYSTGRSIETIIDRHQHKKSINLTDQEARQCWLSIVTSGVSILAFGVGRFLSYTARTGLILNRSTRIISNSINISNISTSGIAILSHAIELKDKEQITPLDYLQFSTNVFFFTHSIITFQTASAIIKDAQKEYINQMRKTKFAKHGRKFNALRRKMRGTADVRNAKFIRTINRIENPDQFMKAFSIRPNYKSGKNNNKFKLNPITKKGNRNIVKNNTSAIRKAQLRVKRSVKKHKQNSYTKQKIIQQNVSKTGSYIAKSNSKIFSNSNRKNPNKNIAVNTKTISAINHKNSNFNFKSNINFLKVLRSKVLHNMKPGELYCLSLKLDCICNNLTKFGFDFILKLAMKSESQNTRQFSKVISYSYDILKKIVYIIKRNGKADKIDSTEYFSKLAIGVFKELRIDEKILELCRKDTDREHISFSQDVNCETTEEEIDTSHWPQDGEDVEYGKSFKVMSCYIYYDAKNVKLKIYCRVKN</sequence>
<keyword evidence="1" id="KW-0472">Membrane</keyword>
<dbReference type="PANTHER" id="PTHR21115:SF0">
    <property type="entry name" value="GH06117P-RELATED"/>
    <property type="match status" value="1"/>
</dbReference>
<evidence type="ECO:0000256" key="1">
    <source>
        <dbReference type="SAM" id="Phobius"/>
    </source>
</evidence>
<dbReference type="InterPro" id="IPR031962">
    <property type="entry name" value="DUF4781"/>
</dbReference>
<gene>
    <name evidence="3" type="ORF">DGYR_LOCUS13935</name>
</gene>
<dbReference type="Proteomes" id="UP000549394">
    <property type="component" value="Unassembled WGS sequence"/>
</dbReference>
<keyword evidence="1" id="KW-0812">Transmembrane</keyword>
<keyword evidence="4" id="KW-1185">Reference proteome</keyword>
<organism evidence="3 4">
    <name type="scientific">Dimorphilus gyrociliatus</name>
    <dbReference type="NCBI Taxonomy" id="2664684"/>
    <lineage>
        <taxon>Eukaryota</taxon>
        <taxon>Metazoa</taxon>
        <taxon>Spiralia</taxon>
        <taxon>Lophotrochozoa</taxon>
        <taxon>Annelida</taxon>
        <taxon>Polychaeta</taxon>
        <taxon>Polychaeta incertae sedis</taxon>
        <taxon>Dinophilidae</taxon>
        <taxon>Dimorphilus</taxon>
    </lineage>
</organism>
<name>A0A7I8WF64_9ANNE</name>
<accession>A0A7I8WF64</accession>
<keyword evidence="1" id="KW-1133">Transmembrane helix</keyword>
<dbReference type="Pfam" id="PF16013">
    <property type="entry name" value="DUF4781"/>
    <property type="match status" value="1"/>
</dbReference>
<dbReference type="OrthoDB" id="6512497at2759"/>
<reference evidence="3 4" key="1">
    <citation type="submission" date="2020-08" db="EMBL/GenBank/DDBJ databases">
        <authorList>
            <person name="Hejnol A."/>
        </authorList>
    </citation>
    <scope>NUCLEOTIDE SEQUENCE [LARGE SCALE GENOMIC DNA]</scope>
</reference>
<dbReference type="AlphaFoldDB" id="A0A7I8WF64"/>
<feature type="transmembrane region" description="Helical" evidence="1">
    <location>
        <begin position="266"/>
        <end position="285"/>
    </location>
</feature>
<proteinExistence type="predicted"/>
<evidence type="ECO:0000313" key="4">
    <source>
        <dbReference type="Proteomes" id="UP000549394"/>
    </source>
</evidence>